<organism evidence="2 3">
    <name type="scientific">Actinomadura adrarensis</name>
    <dbReference type="NCBI Taxonomy" id="1819600"/>
    <lineage>
        <taxon>Bacteria</taxon>
        <taxon>Bacillati</taxon>
        <taxon>Actinomycetota</taxon>
        <taxon>Actinomycetes</taxon>
        <taxon>Streptosporangiales</taxon>
        <taxon>Thermomonosporaceae</taxon>
        <taxon>Actinomadura</taxon>
    </lineage>
</organism>
<accession>A0ABW3CGE0</accession>
<evidence type="ECO:0000313" key="3">
    <source>
        <dbReference type="Proteomes" id="UP001597083"/>
    </source>
</evidence>
<sequence>MTQLTMPALTDPDLYAEGDPHEVWAEMRRERPVHWHDSGFGDQQPFWAVTTFEAVHQVLTDWRTFSSTRGTLLRPNLSDPFPGQGTMMTLTDPPRHTVLRRVLSGLFTPRAVARLEERAREATGDLIDAALAAGSCDFVEDIGAGLLLTVASDLLGVEPWDADHISALARIASENIDDLEG</sequence>
<dbReference type="PANTHER" id="PTHR46696:SF4">
    <property type="entry name" value="BIOTIN BIOSYNTHESIS CYTOCHROME P450"/>
    <property type="match status" value="1"/>
</dbReference>
<reference evidence="3" key="1">
    <citation type="journal article" date="2019" name="Int. J. Syst. Evol. Microbiol.">
        <title>The Global Catalogue of Microorganisms (GCM) 10K type strain sequencing project: providing services to taxonomists for standard genome sequencing and annotation.</title>
        <authorList>
            <consortium name="The Broad Institute Genomics Platform"/>
            <consortium name="The Broad Institute Genome Sequencing Center for Infectious Disease"/>
            <person name="Wu L."/>
            <person name="Ma J."/>
        </authorList>
    </citation>
    <scope>NUCLEOTIDE SEQUENCE [LARGE SCALE GENOMIC DNA]</scope>
    <source>
        <strain evidence="3">JCM 31696</strain>
    </source>
</reference>
<comment type="similarity">
    <text evidence="1">Belongs to the cytochrome P450 family.</text>
</comment>
<keyword evidence="3" id="KW-1185">Reference proteome</keyword>
<dbReference type="PANTHER" id="PTHR46696">
    <property type="entry name" value="P450, PUTATIVE (EUROFUNG)-RELATED"/>
    <property type="match status" value="1"/>
</dbReference>
<dbReference type="Gene3D" id="1.10.630.10">
    <property type="entry name" value="Cytochrome P450"/>
    <property type="match status" value="1"/>
</dbReference>
<dbReference type="EMBL" id="JBHTIR010002263">
    <property type="protein sequence ID" value="MFD0853550.1"/>
    <property type="molecule type" value="Genomic_DNA"/>
</dbReference>
<dbReference type="InterPro" id="IPR036396">
    <property type="entry name" value="Cyt_P450_sf"/>
</dbReference>
<proteinExistence type="inferred from homology"/>
<evidence type="ECO:0000256" key="1">
    <source>
        <dbReference type="ARBA" id="ARBA00010617"/>
    </source>
</evidence>
<feature type="non-terminal residue" evidence="2">
    <location>
        <position position="181"/>
    </location>
</feature>
<evidence type="ECO:0008006" key="4">
    <source>
        <dbReference type="Google" id="ProtNLM"/>
    </source>
</evidence>
<gene>
    <name evidence="2" type="ORF">ACFQ07_15040</name>
</gene>
<comment type="caution">
    <text evidence="2">The sequence shown here is derived from an EMBL/GenBank/DDBJ whole genome shotgun (WGS) entry which is preliminary data.</text>
</comment>
<dbReference type="Proteomes" id="UP001597083">
    <property type="component" value="Unassembled WGS sequence"/>
</dbReference>
<name>A0ABW3CGE0_9ACTN</name>
<protein>
    <recommendedName>
        <fullName evidence="4">Cytochrome P450</fullName>
    </recommendedName>
</protein>
<dbReference type="SUPFAM" id="SSF48264">
    <property type="entry name" value="Cytochrome P450"/>
    <property type="match status" value="1"/>
</dbReference>
<evidence type="ECO:0000313" key="2">
    <source>
        <dbReference type="EMBL" id="MFD0853550.1"/>
    </source>
</evidence>